<keyword evidence="1" id="KW-0812">Transmembrane</keyword>
<sequence>MRKVEMSKTAKLESLKYFESVSRLQKGLVYVALFFVFWLINQMIFSLKFTWIEQLLILIVFPIAILGTFFLGYKKSFQINRGDNFINIQCDLSELIISLNRCGFDLQEQAGDYYLLKNRFRVGCHKKLTVTGVSVKCIVFGNVHLLKMLNADLVTLKTIYTTKAT</sequence>
<evidence type="ECO:0000313" key="3">
    <source>
        <dbReference type="Proteomes" id="UP001291687"/>
    </source>
</evidence>
<comment type="caution">
    <text evidence="2">The sequence shown here is derived from an EMBL/GenBank/DDBJ whole genome shotgun (WGS) entry which is preliminary data.</text>
</comment>
<evidence type="ECO:0000256" key="1">
    <source>
        <dbReference type="SAM" id="Phobius"/>
    </source>
</evidence>
<protein>
    <recommendedName>
        <fullName evidence="4">DUF304 domain-containing protein</fullName>
    </recommendedName>
</protein>
<reference evidence="2 3" key="1">
    <citation type="submission" date="2023-03" db="EMBL/GenBank/DDBJ databases">
        <title>Host association and intracellularity evolved multiple times independently in the Rickettsiales.</title>
        <authorList>
            <person name="Castelli M."/>
            <person name="Nardi T."/>
            <person name="Gammuto L."/>
            <person name="Bellinzona G."/>
            <person name="Sabaneyeva E."/>
            <person name="Potekhin A."/>
            <person name="Serra V."/>
            <person name="Petroni G."/>
            <person name="Sassera D."/>
        </authorList>
    </citation>
    <scope>NUCLEOTIDE SEQUENCE [LARGE SCALE GENOMIC DNA]</scope>
    <source>
        <strain evidence="2 3">Sr 2-6</strain>
    </source>
</reference>
<keyword evidence="1" id="KW-0472">Membrane</keyword>
<accession>A0ABU5NBY8</accession>
<dbReference type="EMBL" id="JARJFB010000037">
    <property type="protein sequence ID" value="MEA0970693.1"/>
    <property type="molecule type" value="Genomic_DNA"/>
</dbReference>
<feature type="transmembrane region" description="Helical" evidence="1">
    <location>
        <begin position="27"/>
        <end position="45"/>
    </location>
</feature>
<keyword evidence="3" id="KW-1185">Reference proteome</keyword>
<name>A0ABU5NBY8_9RICK</name>
<evidence type="ECO:0008006" key="4">
    <source>
        <dbReference type="Google" id="ProtNLM"/>
    </source>
</evidence>
<organism evidence="2 3">
    <name type="scientific">Candidatus Megaera venefica</name>
    <dbReference type="NCBI Taxonomy" id="2055910"/>
    <lineage>
        <taxon>Bacteria</taxon>
        <taxon>Pseudomonadati</taxon>
        <taxon>Pseudomonadota</taxon>
        <taxon>Alphaproteobacteria</taxon>
        <taxon>Rickettsiales</taxon>
        <taxon>Rickettsiaceae</taxon>
        <taxon>Candidatus Megaera</taxon>
    </lineage>
</organism>
<feature type="transmembrane region" description="Helical" evidence="1">
    <location>
        <begin position="51"/>
        <end position="73"/>
    </location>
</feature>
<keyword evidence="1" id="KW-1133">Transmembrane helix</keyword>
<dbReference type="RefSeq" id="WP_322776594.1">
    <property type="nucleotide sequence ID" value="NZ_JARJFB010000037.1"/>
</dbReference>
<evidence type="ECO:0000313" key="2">
    <source>
        <dbReference type="EMBL" id="MEA0970693.1"/>
    </source>
</evidence>
<dbReference type="Proteomes" id="UP001291687">
    <property type="component" value="Unassembled WGS sequence"/>
</dbReference>
<proteinExistence type="predicted"/>
<gene>
    <name evidence="2" type="ORF">Megvenef_00661</name>
</gene>